<dbReference type="InterPro" id="IPR002156">
    <property type="entry name" value="RNaseH_domain"/>
</dbReference>
<feature type="domain" description="RNase H type-1" evidence="1">
    <location>
        <begin position="43"/>
        <end position="116"/>
    </location>
</feature>
<gene>
    <name evidence="2" type="ORF">QYE76_035686</name>
</gene>
<evidence type="ECO:0000313" key="2">
    <source>
        <dbReference type="EMBL" id="KAK1612013.1"/>
    </source>
</evidence>
<dbReference type="CDD" id="cd06222">
    <property type="entry name" value="RNase_H_like"/>
    <property type="match status" value="1"/>
</dbReference>
<dbReference type="GO" id="GO:0003676">
    <property type="term" value="F:nucleic acid binding"/>
    <property type="evidence" value="ECO:0007669"/>
    <property type="project" value="InterPro"/>
</dbReference>
<accession>A0AAD8R3F3</accession>
<dbReference type="InterPro" id="IPR044730">
    <property type="entry name" value="RNase_H-like_dom_plant"/>
</dbReference>
<dbReference type="InterPro" id="IPR053151">
    <property type="entry name" value="RNase_H-like"/>
</dbReference>
<dbReference type="Pfam" id="PF13456">
    <property type="entry name" value="RVT_3"/>
    <property type="match status" value="1"/>
</dbReference>
<sequence>MTELVALKRGLELAVDNGWRDISIEGDFKGAIDAMAGDCAKASMDNGWRDISIEGDFKGAIDAMAGDCAKASSAMVQSKKNMDQYMEIAAMLSKLGKTSVSHVLREGNMVANGFAKLGHKAVTLQLWRDIPPEEILKHLEKDATELREQDHEQRCLFGASCKTAPMTPVAATESKPQDLKIDSSSSIWTAPNEGRLKLNFDGSAKGKSRARGPKAWAGARCEKRWRDISIEGDFKSAIDAIASHAVVRAKKDLEQYMEIATMLPLLGKTTVSHVLRKGNRVANGFAELGHKADMLQLACGTTFRSTRF</sequence>
<dbReference type="InterPro" id="IPR036397">
    <property type="entry name" value="RNaseH_sf"/>
</dbReference>
<evidence type="ECO:0000313" key="3">
    <source>
        <dbReference type="Proteomes" id="UP001231189"/>
    </source>
</evidence>
<dbReference type="Gene3D" id="3.30.420.10">
    <property type="entry name" value="Ribonuclease H-like superfamily/Ribonuclease H"/>
    <property type="match status" value="1"/>
</dbReference>
<dbReference type="EMBL" id="JAUUTY010000007">
    <property type="protein sequence ID" value="KAK1612013.1"/>
    <property type="molecule type" value="Genomic_DNA"/>
</dbReference>
<evidence type="ECO:0000259" key="1">
    <source>
        <dbReference type="Pfam" id="PF13456"/>
    </source>
</evidence>
<organism evidence="2 3">
    <name type="scientific">Lolium multiflorum</name>
    <name type="common">Italian ryegrass</name>
    <name type="synonym">Lolium perenne subsp. multiflorum</name>
    <dbReference type="NCBI Taxonomy" id="4521"/>
    <lineage>
        <taxon>Eukaryota</taxon>
        <taxon>Viridiplantae</taxon>
        <taxon>Streptophyta</taxon>
        <taxon>Embryophyta</taxon>
        <taxon>Tracheophyta</taxon>
        <taxon>Spermatophyta</taxon>
        <taxon>Magnoliopsida</taxon>
        <taxon>Liliopsida</taxon>
        <taxon>Poales</taxon>
        <taxon>Poaceae</taxon>
        <taxon>BOP clade</taxon>
        <taxon>Pooideae</taxon>
        <taxon>Poodae</taxon>
        <taxon>Poeae</taxon>
        <taxon>Poeae Chloroplast Group 2 (Poeae type)</taxon>
        <taxon>Loliodinae</taxon>
        <taxon>Loliinae</taxon>
        <taxon>Lolium</taxon>
    </lineage>
</organism>
<dbReference type="PANTHER" id="PTHR47723">
    <property type="entry name" value="OS05G0353850 PROTEIN"/>
    <property type="match status" value="1"/>
</dbReference>
<dbReference type="AlphaFoldDB" id="A0AAD8R3F3"/>
<comment type="caution">
    <text evidence="2">The sequence shown here is derived from an EMBL/GenBank/DDBJ whole genome shotgun (WGS) entry which is preliminary data.</text>
</comment>
<dbReference type="Proteomes" id="UP001231189">
    <property type="component" value="Unassembled WGS sequence"/>
</dbReference>
<protein>
    <recommendedName>
        <fullName evidence="1">RNase H type-1 domain-containing protein</fullName>
    </recommendedName>
</protein>
<reference evidence="2" key="1">
    <citation type="submission" date="2023-07" db="EMBL/GenBank/DDBJ databases">
        <title>A chromosome-level genome assembly of Lolium multiflorum.</title>
        <authorList>
            <person name="Chen Y."/>
            <person name="Copetti D."/>
            <person name="Kolliker R."/>
            <person name="Studer B."/>
        </authorList>
    </citation>
    <scope>NUCLEOTIDE SEQUENCE</scope>
    <source>
        <strain evidence="2">02402/16</strain>
        <tissue evidence="2">Leaf</tissue>
    </source>
</reference>
<keyword evidence="3" id="KW-1185">Reference proteome</keyword>
<dbReference type="PANTHER" id="PTHR47723:SF19">
    <property type="entry name" value="POLYNUCLEOTIDYL TRANSFERASE, RIBONUCLEASE H-LIKE SUPERFAMILY PROTEIN"/>
    <property type="match status" value="1"/>
</dbReference>
<dbReference type="GO" id="GO:0004523">
    <property type="term" value="F:RNA-DNA hybrid ribonuclease activity"/>
    <property type="evidence" value="ECO:0007669"/>
    <property type="project" value="InterPro"/>
</dbReference>
<proteinExistence type="predicted"/>
<name>A0AAD8R3F3_LOLMU</name>